<dbReference type="Proteomes" id="UP000195514">
    <property type="component" value="Chromosome I"/>
</dbReference>
<dbReference type="InterPro" id="IPR003767">
    <property type="entry name" value="Malate/L-lactate_DH-like"/>
</dbReference>
<accession>A0A1Y6K0J9</accession>
<name>A0A1Y6K0J9_9CHLR</name>
<dbReference type="EMBL" id="LT859958">
    <property type="protein sequence ID" value="SMX53222.1"/>
    <property type="molecule type" value="Genomic_DNA"/>
</dbReference>
<dbReference type="Pfam" id="PF02615">
    <property type="entry name" value="Ldh_2"/>
    <property type="match status" value="1"/>
</dbReference>
<gene>
    <name evidence="3" type="primary">mdh</name>
    <name evidence="3" type="ORF">CFX1CAM_0156</name>
</gene>
<dbReference type="EC" id="1.1.1.37" evidence="3"/>
<protein>
    <submittedName>
        <fullName evidence="3">Malate dehydrogenase</fullName>
        <ecNumber evidence="3">1.1.1.37</ecNumber>
    </submittedName>
</protein>
<evidence type="ECO:0000256" key="2">
    <source>
        <dbReference type="ARBA" id="ARBA00023002"/>
    </source>
</evidence>
<dbReference type="PANTHER" id="PTHR11091:SF0">
    <property type="entry name" value="MALATE DEHYDROGENASE"/>
    <property type="match status" value="1"/>
</dbReference>
<sequence length="359" mass="38283">MSETLIYPVEALKDYVSRFFIALNVPEIDARIAADVLVSADLRGINSHGVIRLHSYYGDRLMKGAIDPTSSVQVIQESPATLALDGGNGLGQVVAYRAMSRCIELADQAGLAITTVRNSNHYGIAAYYAMMALPEDMIGISLTNSQPLVAPTFGRTAVLGTNPIAVAIPAGAEMPYVLDMATSIVSIGRITVHQKSGQPIPAGWGINAQGELTQAPEEVLQGGALLPLGGPAELRGYKGYGLSLLVDLLSGVLSGAAYGNHVGHPGKKSTADVGHFFAAIKIENFRPVDAFKADMDDYIRMLKATPKIPGQDRIYIHGEKEFENEKNYREHGVPLLSEIVESLVSAGQVVGVPFDLEAL</sequence>
<dbReference type="InterPro" id="IPR036111">
    <property type="entry name" value="Mal/L-sulfo/L-lacto_DH-like_sf"/>
</dbReference>
<evidence type="ECO:0000313" key="3">
    <source>
        <dbReference type="EMBL" id="SMX53222.1"/>
    </source>
</evidence>
<comment type="similarity">
    <text evidence="1">Belongs to the LDH2/MDH2 oxidoreductase family.</text>
</comment>
<dbReference type="Gene3D" id="1.10.1530.10">
    <property type="match status" value="1"/>
</dbReference>
<dbReference type="GO" id="GO:0030060">
    <property type="term" value="F:L-malate dehydrogenase (NAD+) activity"/>
    <property type="evidence" value="ECO:0007669"/>
    <property type="project" value="UniProtKB-EC"/>
</dbReference>
<dbReference type="AlphaFoldDB" id="A0A1Y6K0J9"/>
<organism evidence="3 4">
    <name type="scientific">Candidatus Brevifilum fermentans</name>
    <dbReference type="NCBI Taxonomy" id="1986204"/>
    <lineage>
        <taxon>Bacteria</taxon>
        <taxon>Bacillati</taxon>
        <taxon>Chloroflexota</taxon>
        <taxon>Anaerolineae</taxon>
        <taxon>Anaerolineales</taxon>
        <taxon>Anaerolineaceae</taxon>
        <taxon>Candidatus Brevifilum</taxon>
    </lineage>
</organism>
<dbReference type="OrthoDB" id="9769447at2"/>
<dbReference type="SUPFAM" id="SSF89733">
    <property type="entry name" value="L-sulfolactate dehydrogenase-like"/>
    <property type="match status" value="1"/>
</dbReference>
<evidence type="ECO:0000313" key="4">
    <source>
        <dbReference type="Proteomes" id="UP000195514"/>
    </source>
</evidence>
<keyword evidence="4" id="KW-1185">Reference proteome</keyword>
<reference evidence="4" key="1">
    <citation type="submission" date="2017-05" db="EMBL/GenBank/DDBJ databases">
        <authorList>
            <person name="Kirkegaard R."/>
            <person name="Mcilroy J S."/>
        </authorList>
    </citation>
    <scope>NUCLEOTIDE SEQUENCE [LARGE SCALE GENOMIC DNA]</scope>
</reference>
<dbReference type="InterPro" id="IPR043144">
    <property type="entry name" value="Mal/L-sulf/L-lact_DH-like_ah"/>
</dbReference>
<dbReference type="PANTHER" id="PTHR11091">
    <property type="entry name" value="OXIDOREDUCTASE-RELATED"/>
    <property type="match status" value="1"/>
</dbReference>
<proteinExistence type="inferred from homology"/>
<dbReference type="Gene3D" id="3.30.1370.60">
    <property type="entry name" value="Hypothetical oxidoreductase yiak, domain 2"/>
    <property type="match status" value="1"/>
</dbReference>
<dbReference type="InterPro" id="IPR043143">
    <property type="entry name" value="Mal/L-sulf/L-lact_DH-like_NADP"/>
</dbReference>
<dbReference type="RefSeq" id="WP_087861174.1">
    <property type="nucleotide sequence ID" value="NZ_LT859958.1"/>
</dbReference>
<dbReference type="KEGG" id="abat:CFX1CAM_0156"/>
<keyword evidence="2 3" id="KW-0560">Oxidoreductase</keyword>
<evidence type="ECO:0000256" key="1">
    <source>
        <dbReference type="ARBA" id="ARBA00006056"/>
    </source>
</evidence>